<evidence type="ECO:0000256" key="7">
    <source>
        <dbReference type="ARBA" id="ARBA00022989"/>
    </source>
</evidence>
<dbReference type="InterPro" id="IPR010968">
    <property type="entry name" value="RnfE"/>
</dbReference>
<proteinExistence type="inferred from homology"/>
<dbReference type="Pfam" id="PF02508">
    <property type="entry name" value="Rnf-Nqr"/>
    <property type="match status" value="1"/>
</dbReference>
<keyword evidence="4 9" id="KW-0812">Transmembrane</keyword>
<name>A0A831RK62_9GAMM</name>
<dbReference type="AlphaFoldDB" id="A0A831RK62"/>
<dbReference type="InterPro" id="IPR003667">
    <property type="entry name" value="NqrDE/RnfAE"/>
</dbReference>
<evidence type="ECO:0000256" key="3">
    <source>
        <dbReference type="ARBA" id="ARBA00022519"/>
    </source>
</evidence>
<evidence type="ECO:0000256" key="5">
    <source>
        <dbReference type="ARBA" id="ARBA00022967"/>
    </source>
</evidence>
<dbReference type="EC" id="7.-.-.-" evidence="9"/>
<comment type="function">
    <text evidence="9">Part of a membrane-bound complex that couples electron transfer with translocation of ions across the membrane.</text>
</comment>
<dbReference type="GO" id="GO:0012505">
    <property type="term" value="C:endomembrane system"/>
    <property type="evidence" value="ECO:0007669"/>
    <property type="project" value="UniProtKB-SubCell"/>
</dbReference>
<keyword evidence="8 9" id="KW-0472">Membrane</keyword>
<keyword evidence="7 9" id="KW-1133">Transmembrane helix</keyword>
<feature type="transmembrane region" description="Helical" evidence="9">
    <location>
        <begin position="40"/>
        <end position="62"/>
    </location>
</feature>
<dbReference type="GO" id="GO:0005886">
    <property type="term" value="C:plasma membrane"/>
    <property type="evidence" value="ECO:0007669"/>
    <property type="project" value="UniProtKB-SubCell"/>
</dbReference>
<feature type="transmembrane region" description="Helical" evidence="9">
    <location>
        <begin position="74"/>
        <end position="97"/>
    </location>
</feature>
<comment type="subunit">
    <text evidence="9">The complex is composed of six subunits: RnfA, RnfB, RnfC, RnfD, RnfE and RnfG.</text>
</comment>
<feature type="transmembrane region" description="Helical" evidence="9">
    <location>
        <begin position="103"/>
        <end position="119"/>
    </location>
</feature>
<evidence type="ECO:0000256" key="1">
    <source>
        <dbReference type="ARBA" id="ARBA00004127"/>
    </source>
</evidence>
<dbReference type="PANTHER" id="PTHR30586">
    <property type="entry name" value="ELECTRON TRANSPORT COMPLEX PROTEIN RNFE"/>
    <property type="match status" value="1"/>
</dbReference>
<keyword evidence="6 9" id="KW-0249">Electron transport</keyword>
<sequence>MSTEKDLDAYQEFIKGIWRDNPVFVQVLGMCPMLAVTNSAVNAVVMGGATLFVLVGSSFLVAAMKHLIPKQVRISLYVIIIATFVTVADYTLLALLPKVHKELGAFIPLIVANCMILGRQEAFASRHSVRYAVMDALGMSGGFLLALLALGGVREILGSGSLFNVDLFGDGFEPWVIMILPPGGFLTLGLILLFFNWFTVRRRAFLQRVAALDAEEG</sequence>
<comment type="caution">
    <text evidence="10">The sequence shown here is derived from an EMBL/GenBank/DDBJ whole genome shotgun (WGS) entry which is preliminary data.</text>
</comment>
<feature type="transmembrane region" description="Helical" evidence="9">
    <location>
        <begin position="131"/>
        <end position="154"/>
    </location>
</feature>
<evidence type="ECO:0000256" key="6">
    <source>
        <dbReference type="ARBA" id="ARBA00022982"/>
    </source>
</evidence>
<feature type="transmembrane region" description="Helical" evidence="9">
    <location>
        <begin position="174"/>
        <end position="198"/>
    </location>
</feature>
<evidence type="ECO:0000313" key="10">
    <source>
        <dbReference type="EMBL" id="HEB95011.1"/>
    </source>
</evidence>
<dbReference type="EMBL" id="DRKP01000011">
    <property type="protein sequence ID" value="HEB95011.1"/>
    <property type="molecule type" value="Genomic_DNA"/>
</dbReference>
<dbReference type="PANTHER" id="PTHR30586:SF0">
    <property type="entry name" value="ION-TRANSLOCATING OXIDOREDUCTASE COMPLEX SUBUNIT E"/>
    <property type="match status" value="1"/>
</dbReference>
<organism evidence="10">
    <name type="scientific">Sedimenticola thiotaurini</name>
    <dbReference type="NCBI Taxonomy" id="1543721"/>
    <lineage>
        <taxon>Bacteria</taxon>
        <taxon>Pseudomonadati</taxon>
        <taxon>Pseudomonadota</taxon>
        <taxon>Gammaproteobacteria</taxon>
        <taxon>Chromatiales</taxon>
        <taxon>Sedimenticolaceae</taxon>
        <taxon>Sedimenticola</taxon>
    </lineage>
</organism>
<dbReference type="NCBIfam" id="TIGR01948">
    <property type="entry name" value="rnfE"/>
    <property type="match status" value="1"/>
</dbReference>
<keyword evidence="5 9" id="KW-1278">Translocase</keyword>
<comment type="subcellular location">
    <subcellularLocation>
        <location evidence="9">Cell inner membrane</location>
        <topology evidence="9">Multi-pass membrane protein</topology>
    </subcellularLocation>
    <subcellularLocation>
        <location evidence="1">Endomembrane system</location>
        <topology evidence="1">Multi-pass membrane protein</topology>
    </subcellularLocation>
</comment>
<keyword evidence="2 9" id="KW-0813">Transport</keyword>
<evidence type="ECO:0000256" key="8">
    <source>
        <dbReference type="ARBA" id="ARBA00023136"/>
    </source>
</evidence>
<dbReference type="GO" id="GO:0022900">
    <property type="term" value="P:electron transport chain"/>
    <property type="evidence" value="ECO:0007669"/>
    <property type="project" value="UniProtKB-UniRule"/>
</dbReference>
<evidence type="ECO:0000256" key="4">
    <source>
        <dbReference type="ARBA" id="ARBA00022692"/>
    </source>
</evidence>
<evidence type="ECO:0000256" key="9">
    <source>
        <dbReference type="HAMAP-Rule" id="MF_00478"/>
    </source>
</evidence>
<dbReference type="HAMAP" id="MF_00478">
    <property type="entry name" value="RsxE_RnfE"/>
    <property type="match status" value="1"/>
</dbReference>
<comment type="similarity">
    <text evidence="9">Belongs to the NqrDE/RnfAE family.</text>
</comment>
<accession>A0A831RK62</accession>
<dbReference type="PIRSF" id="PIRSF006102">
    <property type="entry name" value="NQR_DE"/>
    <property type="match status" value="1"/>
</dbReference>
<dbReference type="Proteomes" id="UP000886251">
    <property type="component" value="Unassembled WGS sequence"/>
</dbReference>
<evidence type="ECO:0000256" key="2">
    <source>
        <dbReference type="ARBA" id="ARBA00022448"/>
    </source>
</evidence>
<reference evidence="10" key="1">
    <citation type="journal article" date="2020" name="mSystems">
        <title>Genome- and Community-Level Interaction Insights into Carbon Utilization and Element Cycling Functions of Hydrothermarchaeota in Hydrothermal Sediment.</title>
        <authorList>
            <person name="Zhou Z."/>
            <person name="Liu Y."/>
            <person name="Xu W."/>
            <person name="Pan J."/>
            <person name="Luo Z.H."/>
            <person name="Li M."/>
        </authorList>
    </citation>
    <scope>NUCLEOTIDE SEQUENCE [LARGE SCALE GENOMIC DNA]</scope>
    <source>
        <strain evidence="10">HyVt-443</strain>
    </source>
</reference>
<gene>
    <name evidence="9" type="primary">rnfE</name>
    <name evidence="10" type="ORF">ENI96_01105</name>
</gene>
<protein>
    <recommendedName>
        <fullName evidence="9">Ion-translocating oxidoreductase complex subunit E</fullName>
        <ecNumber evidence="9">7.-.-.-</ecNumber>
    </recommendedName>
    <alternativeName>
        <fullName evidence="9">Rnf electron transport complex subunit E</fullName>
    </alternativeName>
</protein>
<keyword evidence="9" id="KW-1003">Cell membrane</keyword>
<keyword evidence="3 9" id="KW-0997">Cell inner membrane</keyword>
<dbReference type="NCBIfam" id="NF009070">
    <property type="entry name" value="PRK12405.1"/>
    <property type="match status" value="1"/>
</dbReference>